<keyword evidence="3" id="KW-1185">Reference proteome</keyword>
<feature type="transmembrane region" description="Helical" evidence="1">
    <location>
        <begin position="83"/>
        <end position="106"/>
    </location>
</feature>
<proteinExistence type="predicted"/>
<accession>A0A2I8VPZ4</accession>
<feature type="transmembrane region" description="Helical" evidence="1">
    <location>
        <begin position="39"/>
        <end position="71"/>
    </location>
</feature>
<keyword evidence="1" id="KW-1133">Transmembrane helix</keyword>
<dbReference type="AlphaFoldDB" id="A0A2I8VPZ4"/>
<gene>
    <name evidence="2" type="ORF">C2R22_14015</name>
</gene>
<evidence type="ECO:0000256" key="1">
    <source>
        <dbReference type="SAM" id="Phobius"/>
    </source>
</evidence>
<evidence type="ECO:0008006" key="4">
    <source>
        <dbReference type="Google" id="ProtNLM"/>
    </source>
</evidence>
<protein>
    <recommendedName>
        <fullName evidence="4">Yip1 domain-containing protein</fullName>
    </recommendedName>
</protein>
<dbReference type="KEGG" id="srub:C2R22_14015"/>
<name>A0A2I8VPZ4_9EURY</name>
<dbReference type="Proteomes" id="UP000236584">
    <property type="component" value="Chromosome"/>
</dbReference>
<sequence length="117" mass="12084">MVDSVVGFVVSLLVGGFGIYVGARFVVDERDYSHAVVTALIGAVVWAVVGLFLGWIPLLGVLLTLLAYIAVVNWRYPGGWVEAAGIALVAWVASLVTLAVLSLLGVGSLSAFGVPGV</sequence>
<reference evidence="2 3" key="1">
    <citation type="submission" date="2018-01" db="EMBL/GenBank/DDBJ databases">
        <title>Complete genome sequence of Salinigranum rubrum GX10T, an extremely halophilic archaeon isolated from a marine solar saltern.</title>
        <authorList>
            <person name="Han S."/>
        </authorList>
    </citation>
    <scope>NUCLEOTIDE SEQUENCE [LARGE SCALE GENOMIC DNA]</scope>
    <source>
        <strain evidence="2 3">GX10</strain>
    </source>
</reference>
<feature type="transmembrane region" description="Helical" evidence="1">
    <location>
        <begin position="6"/>
        <end position="27"/>
    </location>
</feature>
<dbReference type="EMBL" id="CP026309">
    <property type="protein sequence ID" value="AUV83997.1"/>
    <property type="molecule type" value="Genomic_DNA"/>
</dbReference>
<organism evidence="2 3">
    <name type="scientific">Salinigranum rubrum</name>
    <dbReference type="NCBI Taxonomy" id="755307"/>
    <lineage>
        <taxon>Archaea</taxon>
        <taxon>Methanobacteriati</taxon>
        <taxon>Methanobacteriota</taxon>
        <taxon>Stenosarchaea group</taxon>
        <taxon>Halobacteria</taxon>
        <taxon>Halobacteriales</taxon>
        <taxon>Haloferacaceae</taxon>
        <taxon>Salinigranum</taxon>
    </lineage>
</organism>
<evidence type="ECO:0000313" key="3">
    <source>
        <dbReference type="Proteomes" id="UP000236584"/>
    </source>
</evidence>
<keyword evidence="1" id="KW-0812">Transmembrane</keyword>
<keyword evidence="1" id="KW-0472">Membrane</keyword>
<evidence type="ECO:0000313" key="2">
    <source>
        <dbReference type="EMBL" id="AUV83997.1"/>
    </source>
</evidence>